<feature type="region of interest" description="Disordered" evidence="1">
    <location>
        <begin position="48"/>
        <end position="122"/>
    </location>
</feature>
<evidence type="ECO:0000256" key="1">
    <source>
        <dbReference type="SAM" id="MobiDB-lite"/>
    </source>
</evidence>
<evidence type="ECO:0000313" key="4">
    <source>
        <dbReference type="Proteomes" id="UP000823883"/>
    </source>
</evidence>
<evidence type="ECO:0000313" key="3">
    <source>
        <dbReference type="EMBL" id="HJC46664.1"/>
    </source>
</evidence>
<dbReference type="Proteomes" id="UP000823883">
    <property type="component" value="Unassembled WGS sequence"/>
</dbReference>
<accession>A0A9D2T5R5</accession>
<keyword evidence="2" id="KW-0472">Membrane</keyword>
<proteinExistence type="predicted"/>
<dbReference type="AlphaFoldDB" id="A0A9D2T5R5"/>
<evidence type="ECO:0000256" key="2">
    <source>
        <dbReference type="SAM" id="Phobius"/>
    </source>
</evidence>
<name>A0A9D2T5R5_9FIRM</name>
<gene>
    <name evidence="3" type="ORF">IAA04_01275</name>
</gene>
<comment type="caution">
    <text evidence="3">The sequence shown here is derived from an EMBL/GenBank/DDBJ whole genome shotgun (WGS) entry which is preliminary data.</text>
</comment>
<reference evidence="3" key="2">
    <citation type="submission" date="2021-04" db="EMBL/GenBank/DDBJ databases">
        <authorList>
            <person name="Gilroy R."/>
        </authorList>
    </citation>
    <scope>NUCLEOTIDE SEQUENCE</scope>
    <source>
        <strain evidence="3">CHK183-5548</strain>
    </source>
</reference>
<keyword evidence="2" id="KW-0812">Transmembrane</keyword>
<feature type="compositionally biased region" description="Basic and acidic residues" evidence="1">
    <location>
        <begin position="48"/>
        <end position="83"/>
    </location>
</feature>
<organism evidence="3 4">
    <name type="scientific">Candidatus Lachnoclostridium pullistercoris</name>
    <dbReference type="NCBI Taxonomy" id="2838632"/>
    <lineage>
        <taxon>Bacteria</taxon>
        <taxon>Bacillati</taxon>
        <taxon>Bacillota</taxon>
        <taxon>Clostridia</taxon>
        <taxon>Lachnospirales</taxon>
        <taxon>Lachnospiraceae</taxon>
    </lineage>
</organism>
<keyword evidence="2" id="KW-1133">Transmembrane helix</keyword>
<feature type="transmembrane region" description="Helical" evidence="2">
    <location>
        <begin position="129"/>
        <end position="155"/>
    </location>
</feature>
<evidence type="ECO:0008006" key="5">
    <source>
        <dbReference type="Google" id="ProtNLM"/>
    </source>
</evidence>
<protein>
    <recommendedName>
        <fullName evidence="5">Transmembrane protein</fullName>
    </recommendedName>
</protein>
<dbReference type="EMBL" id="DWWL01000007">
    <property type="protein sequence ID" value="HJC46664.1"/>
    <property type="molecule type" value="Genomic_DNA"/>
</dbReference>
<sequence>MKKRICPVCDSEMKWGHFCFGCRQWIREPKIVEVNYYLNERHPRGETDCLYHNGPEAEKEGKTDGRREIRTAGREETRREAVRKMPKTPRNTSEMARNTSETPRDTSEMARAPRMPRGAQKQKASTGKLTVLIVVVVYAVLMMLLPLISSLFSAFTRFY</sequence>
<reference evidence="3" key="1">
    <citation type="journal article" date="2021" name="PeerJ">
        <title>Extensive microbial diversity within the chicken gut microbiome revealed by metagenomics and culture.</title>
        <authorList>
            <person name="Gilroy R."/>
            <person name="Ravi A."/>
            <person name="Getino M."/>
            <person name="Pursley I."/>
            <person name="Horton D.L."/>
            <person name="Alikhan N.F."/>
            <person name="Baker D."/>
            <person name="Gharbi K."/>
            <person name="Hall N."/>
            <person name="Watson M."/>
            <person name="Adriaenssens E.M."/>
            <person name="Foster-Nyarko E."/>
            <person name="Jarju S."/>
            <person name="Secka A."/>
            <person name="Antonio M."/>
            <person name="Oren A."/>
            <person name="Chaudhuri R.R."/>
            <person name="La Ragione R."/>
            <person name="Hildebrand F."/>
            <person name="Pallen M.J."/>
        </authorList>
    </citation>
    <scope>NUCLEOTIDE SEQUENCE</scope>
    <source>
        <strain evidence="3">CHK183-5548</strain>
    </source>
</reference>
<feature type="compositionally biased region" description="Polar residues" evidence="1">
    <location>
        <begin position="89"/>
        <end position="101"/>
    </location>
</feature>